<name>A0A839QCZ9_MYCIR</name>
<accession>A0A839QCZ9</accession>
<reference evidence="1 2" key="1">
    <citation type="submission" date="2020-08" db="EMBL/GenBank/DDBJ databases">
        <title>The Agave Microbiome: Exploring the role of microbial communities in plant adaptations to desert environments.</title>
        <authorList>
            <person name="Partida-Martinez L.P."/>
        </authorList>
    </citation>
    <scope>NUCLEOTIDE SEQUENCE [LARGE SCALE GENOMIC DNA]</scope>
    <source>
        <strain evidence="1 2">AT2.18</strain>
    </source>
</reference>
<protein>
    <recommendedName>
        <fullName evidence="3">EthD domain-containing protein</fullName>
    </recommendedName>
</protein>
<dbReference type="RefSeq" id="WP_183471632.1">
    <property type="nucleotide sequence ID" value="NZ_JACHVU010000011.1"/>
</dbReference>
<proteinExistence type="predicted"/>
<dbReference type="Proteomes" id="UP000550501">
    <property type="component" value="Unassembled WGS sequence"/>
</dbReference>
<dbReference type="InterPro" id="IPR011008">
    <property type="entry name" value="Dimeric_a/b-barrel"/>
</dbReference>
<sequence>MEKVVFALRGAPGDEGWCTRLRTEVAQALLDTGAPGLTVHVRDAPVTDSLMTLTTLAPPVVALVSVWTSQYYGPQIGAAATVLTPECDELAAYLVTESVPMAPPRTEPGERTPGLANMALLRRPDDLDEQTWLRRWHLDHTQVAIDTQSTFGYVQNTVVRALTDGAPPISAIVEELFPIEATTDLHAFFGAADDADLSDRMTRMVASTTAFGANQNVDTVPTSRYVLRDPFSGAAAPEAAAGRDTLRR</sequence>
<organism evidence="1 2">
    <name type="scientific">Mycolicibacterium iranicum</name>
    <name type="common">Mycobacterium iranicum</name>
    <dbReference type="NCBI Taxonomy" id="912594"/>
    <lineage>
        <taxon>Bacteria</taxon>
        <taxon>Bacillati</taxon>
        <taxon>Actinomycetota</taxon>
        <taxon>Actinomycetes</taxon>
        <taxon>Mycobacteriales</taxon>
        <taxon>Mycobacteriaceae</taxon>
        <taxon>Mycolicibacterium</taxon>
    </lineage>
</organism>
<evidence type="ECO:0000313" key="2">
    <source>
        <dbReference type="Proteomes" id="UP000550501"/>
    </source>
</evidence>
<comment type="caution">
    <text evidence="1">The sequence shown here is derived from an EMBL/GenBank/DDBJ whole genome shotgun (WGS) entry which is preliminary data.</text>
</comment>
<evidence type="ECO:0000313" key="1">
    <source>
        <dbReference type="EMBL" id="MBB2992674.1"/>
    </source>
</evidence>
<gene>
    <name evidence="1" type="ORF">FHR72_004178</name>
</gene>
<keyword evidence="2" id="KW-1185">Reference proteome</keyword>
<evidence type="ECO:0008006" key="3">
    <source>
        <dbReference type="Google" id="ProtNLM"/>
    </source>
</evidence>
<dbReference type="SUPFAM" id="SSF54909">
    <property type="entry name" value="Dimeric alpha+beta barrel"/>
    <property type="match status" value="1"/>
</dbReference>
<dbReference type="EMBL" id="JACHVU010000011">
    <property type="protein sequence ID" value="MBB2992674.1"/>
    <property type="molecule type" value="Genomic_DNA"/>
</dbReference>
<dbReference type="AlphaFoldDB" id="A0A839QCZ9"/>